<dbReference type="KEGG" id="ful:C4N20_15390"/>
<name>A0AAX1TMQ2_9FUSO</name>
<dbReference type="InterPro" id="IPR010992">
    <property type="entry name" value="IHF-like_DNA-bd_dom_sf"/>
</dbReference>
<dbReference type="RefSeq" id="WP_008697295.1">
    <property type="nucleotide sequence ID" value="NZ_BAABXY010000001.1"/>
</dbReference>
<dbReference type="EMBL" id="LS483487">
    <property type="protein sequence ID" value="SQJ03448.1"/>
    <property type="molecule type" value="Genomic_DNA"/>
</dbReference>
<gene>
    <name evidence="1" type="ORF">NCTC12112_01656</name>
</gene>
<keyword evidence="1" id="KW-0238">DNA-binding</keyword>
<dbReference type="AlphaFoldDB" id="A0AAX1TMQ2"/>
<dbReference type="GO" id="GO:0030527">
    <property type="term" value="F:structural constituent of chromatin"/>
    <property type="evidence" value="ECO:0007669"/>
    <property type="project" value="InterPro"/>
</dbReference>
<organism evidence="1 2">
    <name type="scientific">Fusobacterium ulcerans</name>
    <dbReference type="NCBI Taxonomy" id="861"/>
    <lineage>
        <taxon>Bacteria</taxon>
        <taxon>Fusobacteriati</taxon>
        <taxon>Fusobacteriota</taxon>
        <taxon>Fusobacteriia</taxon>
        <taxon>Fusobacteriales</taxon>
        <taxon>Fusobacteriaceae</taxon>
        <taxon>Fusobacterium</taxon>
    </lineage>
</organism>
<protein>
    <submittedName>
        <fullName evidence="1">Bacterial DNA-binding protein</fullName>
    </submittedName>
</protein>
<dbReference type="Gene3D" id="4.10.520.10">
    <property type="entry name" value="IHF-like DNA-binding proteins"/>
    <property type="match status" value="1"/>
</dbReference>
<dbReference type="Pfam" id="PF00216">
    <property type="entry name" value="Bac_DNA_binding"/>
    <property type="match status" value="1"/>
</dbReference>
<dbReference type="SUPFAM" id="SSF47729">
    <property type="entry name" value="IHF-like DNA-binding proteins"/>
    <property type="match status" value="1"/>
</dbReference>
<evidence type="ECO:0000313" key="1">
    <source>
        <dbReference type="EMBL" id="SQJ03448.1"/>
    </source>
</evidence>
<reference evidence="1 2" key="1">
    <citation type="submission" date="2018-06" db="EMBL/GenBank/DDBJ databases">
        <authorList>
            <consortium name="Pathogen Informatics"/>
            <person name="Doyle S."/>
        </authorList>
    </citation>
    <scope>NUCLEOTIDE SEQUENCE [LARGE SCALE GENOMIC DNA]</scope>
    <source>
        <strain evidence="1 2">NCTC12112</strain>
    </source>
</reference>
<sequence>MKEIEFIRLYSKKNKSKNLKVAKKKVRLIWESIYEAIDTEGSLTLLNMGMFEKKELRPRKIYIPVNGKMSVSKPKTVVKFRAGKGWVKMVNESGENNE</sequence>
<dbReference type="GeneID" id="78456211"/>
<dbReference type="InterPro" id="IPR000119">
    <property type="entry name" value="Hist_DNA-bd"/>
</dbReference>
<dbReference type="Proteomes" id="UP000249008">
    <property type="component" value="Chromosome 1"/>
</dbReference>
<proteinExistence type="predicted"/>
<accession>A0AAX1TMQ2</accession>
<evidence type="ECO:0000313" key="2">
    <source>
        <dbReference type="Proteomes" id="UP000249008"/>
    </source>
</evidence>
<dbReference type="GO" id="GO:0003677">
    <property type="term" value="F:DNA binding"/>
    <property type="evidence" value="ECO:0007669"/>
    <property type="project" value="UniProtKB-KW"/>
</dbReference>